<name>A0A9W7XDK8_9POAL</name>
<feature type="compositionally biased region" description="Polar residues" evidence="1">
    <location>
        <begin position="138"/>
        <end position="152"/>
    </location>
</feature>
<gene>
    <name evidence="2" type="ORF">BS78_K341700</name>
</gene>
<keyword evidence="3" id="KW-1185">Reference proteome</keyword>
<organism evidence="2 3">
    <name type="scientific">Paspalum vaginatum</name>
    <name type="common">seashore paspalum</name>
    <dbReference type="NCBI Taxonomy" id="158149"/>
    <lineage>
        <taxon>Eukaryota</taxon>
        <taxon>Viridiplantae</taxon>
        <taxon>Streptophyta</taxon>
        <taxon>Embryophyta</taxon>
        <taxon>Tracheophyta</taxon>
        <taxon>Spermatophyta</taxon>
        <taxon>Magnoliopsida</taxon>
        <taxon>Liliopsida</taxon>
        <taxon>Poales</taxon>
        <taxon>Poaceae</taxon>
        <taxon>PACMAD clade</taxon>
        <taxon>Panicoideae</taxon>
        <taxon>Andropogonodae</taxon>
        <taxon>Paspaleae</taxon>
        <taxon>Paspalinae</taxon>
        <taxon>Paspalum</taxon>
    </lineage>
</organism>
<protein>
    <submittedName>
        <fullName evidence="2">Uncharacterized protein</fullName>
    </submittedName>
</protein>
<evidence type="ECO:0000256" key="1">
    <source>
        <dbReference type="SAM" id="MobiDB-lite"/>
    </source>
</evidence>
<feature type="region of interest" description="Disordered" evidence="1">
    <location>
        <begin position="114"/>
        <end position="167"/>
    </location>
</feature>
<evidence type="ECO:0000313" key="2">
    <source>
        <dbReference type="EMBL" id="KAJ1256606.1"/>
    </source>
</evidence>
<reference evidence="2 3" key="1">
    <citation type="submission" date="2022-10" db="EMBL/GenBank/DDBJ databases">
        <title>WGS assembly of Paspalum vaginatum 540-79.</title>
        <authorList>
            <person name="Sun G."/>
            <person name="Wase N."/>
            <person name="Shu S."/>
            <person name="Jenkins J."/>
            <person name="Zhou B."/>
            <person name="Torres-Rodriguez J."/>
            <person name="Chen C."/>
            <person name="Sandor L."/>
            <person name="Plott C."/>
            <person name="Yoshinga Y."/>
            <person name="Daum C."/>
            <person name="Qi P."/>
            <person name="Barry K."/>
            <person name="Lipzen A."/>
            <person name="Berry L."/>
            <person name="Pedersen C."/>
            <person name="Gottilla T."/>
            <person name="Foltz A."/>
            <person name="Yu H."/>
            <person name="O'Malley R."/>
            <person name="Zhang C."/>
            <person name="Devos K."/>
            <person name="Sigmon B."/>
            <person name="Yu B."/>
            <person name="Obata T."/>
            <person name="Schmutz J."/>
            <person name="Schnable J."/>
        </authorList>
    </citation>
    <scope>NUCLEOTIDE SEQUENCE [LARGE SCALE GENOMIC DNA]</scope>
    <source>
        <strain evidence="3">cv. 540-79</strain>
    </source>
</reference>
<comment type="caution">
    <text evidence="2">The sequence shown here is derived from an EMBL/GenBank/DDBJ whole genome shotgun (WGS) entry which is preliminary data.</text>
</comment>
<dbReference type="OrthoDB" id="712959at2759"/>
<sequence>MVKKIKVSPVKPMIAQGLDNFKMTSPIERTSLIARIATKVGALEGVACPYIQTPRVLIDEAYLLQGHILKHVADQSLVYFFPGYTNEILLPNSGLHLYKYRELTLPLIPQEEAHRNSVSGRMTRSRSRNEASAPYQPPHSQQIMQQMYQSGWPQEAGGSGWQSASSE</sequence>
<dbReference type="Proteomes" id="UP001164776">
    <property type="component" value="Unassembled WGS sequence"/>
</dbReference>
<evidence type="ECO:0000313" key="3">
    <source>
        <dbReference type="Proteomes" id="UP001164776"/>
    </source>
</evidence>
<dbReference type="EMBL" id="MU629496">
    <property type="protein sequence ID" value="KAJ1256606.1"/>
    <property type="molecule type" value="Genomic_DNA"/>
</dbReference>
<proteinExistence type="predicted"/>
<accession>A0A9W7XDK8</accession>
<dbReference type="AlphaFoldDB" id="A0A9W7XDK8"/>